<sequence length="303" mass="34855">MQSMGDTLKSLEKANPALAKRLRDSKKLQEEKVYPVRYETLTVISEEHCMYGKCDGSGLIWIIDHEENKEFMKECPCKEVKKLSNRLMSARLPEEFKDASLNSFDINVYEKPESKERAANAKRVAKNYVLKFEKMRELGKGLYFFSEEKGSGKTRLAASILHAITKVYDKKEEKPLKIIYSSTADLIGEIKSTFDSESKVKSTDIMDAVKTADLVVLDDIGVENVTKFVEETFTRILDYRLQYKKPTIITSNLSIEDLDTIYKSGRISSRVEKMAFPVIMPNEKIRKKIAQKENEELLLELYE</sequence>
<name>A0AAD0HL54_BACPU</name>
<reference evidence="2 3" key="1">
    <citation type="submission" date="2018-02" db="EMBL/GenBank/DDBJ databases">
        <title>The complete genome of two Bacillus pumilus strains from Cuatro Cienegas, Coahuila, Mexico.</title>
        <authorList>
            <person name="Zarza E."/>
            <person name="Alcaraz L.D."/>
            <person name="Aguilar-Salinas B."/>
            <person name="Islas A."/>
            <person name="Olmedo-Alvarez G."/>
        </authorList>
    </citation>
    <scope>NUCLEOTIDE SEQUENCE [LARGE SCALE GENOMIC DNA]</scope>
    <source>
        <strain evidence="2 3">145</strain>
    </source>
</reference>
<accession>A0AAD0HL54</accession>
<evidence type="ECO:0000313" key="3">
    <source>
        <dbReference type="Proteomes" id="UP000264960"/>
    </source>
</evidence>
<keyword evidence="2" id="KW-0067">ATP-binding</keyword>
<organism evidence="2 3">
    <name type="scientific">Bacillus pumilus</name>
    <name type="common">Bacillus mesentericus</name>
    <dbReference type="NCBI Taxonomy" id="1408"/>
    <lineage>
        <taxon>Bacteria</taxon>
        <taxon>Bacillati</taxon>
        <taxon>Bacillota</taxon>
        <taxon>Bacilli</taxon>
        <taxon>Bacillales</taxon>
        <taxon>Bacillaceae</taxon>
        <taxon>Bacillus</taxon>
    </lineage>
</organism>
<dbReference type="SUPFAM" id="SSF52540">
    <property type="entry name" value="P-loop containing nucleoside triphosphate hydrolases"/>
    <property type="match status" value="1"/>
</dbReference>
<proteinExistence type="predicted"/>
<dbReference type="InterPro" id="IPR002611">
    <property type="entry name" value="IstB_ATP-bd"/>
</dbReference>
<dbReference type="Proteomes" id="UP000264960">
    <property type="component" value="Chromosome"/>
</dbReference>
<evidence type="ECO:0000259" key="1">
    <source>
        <dbReference type="Pfam" id="PF01695"/>
    </source>
</evidence>
<dbReference type="EMBL" id="CP027116">
    <property type="protein sequence ID" value="AVM23245.1"/>
    <property type="molecule type" value="Genomic_DNA"/>
</dbReference>
<gene>
    <name evidence="2" type="ORF">C5695_05160</name>
</gene>
<dbReference type="PANTHER" id="PTHR30050">
    <property type="entry name" value="CHROMOSOMAL REPLICATION INITIATOR PROTEIN DNAA"/>
    <property type="match status" value="1"/>
</dbReference>
<protein>
    <submittedName>
        <fullName evidence="2">ATP-binding protein IstB</fullName>
    </submittedName>
</protein>
<feature type="domain" description="IstB-like ATP-binding" evidence="1">
    <location>
        <begin position="148"/>
        <end position="264"/>
    </location>
</feature>
<dbReference type="AlphaFoldDB" id="A0AAD0HL54"/>
<dbReference type="GO" id="GO:0006260">
    <property type="term" value="P:DNA replication"/>
    <property type="evidence" value="ECO:0007669"/>
    <property type="project" value="TreeGrafter"/>
</dbReference>
<dbReference type="Pfam" id="PF01695">
    <property type="entry name" value="IstB_IS21"/>
    <property type="match status" value="1"/>
</dbReference>
<keyword evidence="2" id="KW-0547">Nucleotide-binding</keyword>
<dbReference type="InterPro" id="IPR027417">
    <property type="entry name" value="P-loop_NTPase"/>
</dbReference>
<evidence type="ECO:0000313" key="2">
    <source>
        <dbReference type="EMBL" id="AVM23245.1"/>
    </source>
</evidence>
<dbReference type="GO" id="GO:0005524">
    <property type="term" value="F:ATP binding"/>
    <property type="evidence" value="ECO:0007669"/>
    <property type="project" value="UniProtKB-KW"/>
</dbReference>
<dbReference type="PANTHER" id="PTHR30050:SF4">
    <property type="entry name" value="ATP-BINDING PROTEIN RV3427C IN INSERTION SEQUENCE-RELATED"/>
    <property type="match status" value="1"/>
</dbReference>
<dbReference type="Gene3D" id="3.40.50.300">
    <property type="entry name" value="P-loop containing nucleotide triphosphate hydrolases"/>
    <property type="match status" value="1"/>
</dbReference>